<reference evidence="10 11" key="1">
    <citation type="submission" date="2016-07" db="EMBL/GenBank/DDBJ databases">
        <title>Pervasive Adenine N6-methylation of Active Genes in Fungi.</title>
        <authorList>
            <consortium name="DOE Joint Genome Institute"/>
            <person name="Mondo S.J."/>
            <person name="Dannebaum R.O."/>
            <person name="Kuo R.C."/>
            <person name="Labutti K."/>
            <person name="Haridas S."/>
            <person name="Kuo A."/>
            <person name="Salamov A."/>
            <person name="Ahrendt S.R."/>
            <person name="Lipzen A."/>
            <person name="Sullivan W."/>
            <person name="Andreopoulos W.B."/>
            <person name="Clum A."/>
            <person name="Lindquist E."/>
            <person name="Daum C."/>
            <person name="Ramamoorthy G.K."/>
            <person name="Gryganskyi A."/>
            <person name="Culley D."/>
            <person name="Magnuson J.K."/>
            <person name="James T.Y."/>
            <person name="O'Malley M.A."/>
            <person name="Stajich J.E."/>
            <person name="Spatafora J.W."/>
            <person name="Visel A."/>
            <person name="Grigoriev I.V."/>
        </authorList>
    </citation>
    <scope>NUCLEOTIDE SEQUENCE [LARGE SCALE GENOMIC DNA]</scope>
    <source>
        <strain evidence="10 11">68-887.2</strain>
    </source>
</reference>
<feature type="region of interest" description="Disordered" evidence="8">
    <location>
        <begin position="1"/>
        <end position="220"/>
    </location>
</feature>
<feature type="compositionally biased region" description="Acidic residues" evidence="8">
    <location>
        <begin position="63"/>
        <end position="112"/>
    </location>
</feature>
<dbReference type="GO" id="GO:0070545">
    <property type="term" value="C:PeBoW complex"/>
    <property type="evidence" value="ECO:0007669"/>
    <property type="project" value="TreeGrafter"/>
</dbReference>
<feature type="region of interest" description="Disordered" evidence="8">
    <location>
        <begin position="381"/>
        <end position="409"/>
    </location>
</feature>
<comment type="similarity">
    <text evidence="6">Belongs to the WD repeat BOP1/ERB1 family.</text>
</comment>
<dbReference type="EMBL" id="MCFC01000130">
    <property type="protein sequence ID" value="ORY20604.1"/>
    <property type="molecule type" value="Genomic_DNA"/>
</dbReference>
<evidence type="ECO:0000313" key="11">
    <source>
        <dbReference type="Proteomes" id="UP000193986"/>
    </source>
</evidence>
<dbReference type="Pfam" id="PF00400">
    <property type="entry name" value="WD40"/>
    <property type="match status" value="4"/>
</dbReference>
<dbReference type="SMART" id="SM01035">
    <property type="entry name" value="BOP1NT"/>
    <property type="match status" value="1"/>
</dbReference>
<evidence type="ECO:0000256" key="8">
    <source>
        <dbReference type="SAM" id="MobiDB-lite"/>
    </source>
</evidence>
<evidence type="ECO:0000313" key="10">
    <source>
        <dbReference type="EMBL" id="ORY20604.1"/>
    </source>
</evidence>
<feature type="repeat" description="WD" evidence="7">
    <location>
        <begin position="814"/>
        <end position="840"/>
    </location>
</feature>
<gene>
    <name evidence="6" type="primary">ERB1</name>
    <name evidence="10" type="ORF">BCR39DRAFT_82850</name>
</gene>
<dbReference type="AlphaFoldDB" id="A0A1Y2ADR5"/>
<feature type="repeat" description="WD" evidence="7">
    <location>
        <begin position="752"/>
        <end position="783"/>
    </location>
</feature>
<comment type="function">
    <text evidence="6">Component of the NOP7 complex, which is required for maturation of the 25S and 5.8S ribosomal RNAs and formation of the 60S ribosome.</text>
</comment>
<dbReference type="InterPro" id="IPR015943">
    <property type="entry name" value="WD40/YVTN_repeat-like_dom_sf"/>
</dbReference>
<evidence type="ECO:0000256" key="2">
    <source>
        <dbReference type="ARBA" id="ARBA00022552"/>
    </source>
</evidence>
<dbReference type="STRING" id="71784.A0A1Y2ADR5"/>
<dbReference type="FunCoup" id="A0A1Y2ADR5">
    <property type="interactions" value="423"/>
</dbReference>
<keyword evidence="11" id="KW-1185">Reference proteome</keyword>
<comment type="subcellular location">
    <subcellularLocation>
        <location evidence="6">Nucleus</location>
        <location evidence="6">Nucleolus</location>
    </subcellularLocation>
    <subcellularLocation>
        <location evidence="6">Nucleus</location>
        <location evidence="6">Nucleoplasm</location>
    </subcellularLocation>
</comment>
<keyword evidence="1 6" id="KW-0690">Ribosome biogenesis</keyword>
<dbReference type="PANTHER" id="PTHR17605:SF0">
    <property type="entry name" value="RIBOSOME BIOGENESIS PROTEIN BOP1"/>
    <property type="match status" value="1"/>
</dbReference>
<feature type="repeat" description="WD" evidence="7">
    <location>
        <begin position="496"/>
        <end position="530"/>
    </location>
</feature>
<sequence>MAPRSSAASSSRATRLVPSVQAGPSRLPTTSQSSKKRAAEVVEEDGDSEDEDFGINGDGLELSGDEADEDDVSDDDEDEFPELDSGSEDGEEQEDEADEESASEIVDQEDTGSESGYNSSDIDAMYDSSPSTSLPPSPSSSTKPLSADEKLSKLISKHSIKPDDSIGAEGKISQAKDGKGVLRPSKLVPGGYKREYEDVEAGYGSESSTEENPNTVGNIPMEWYDDLPHIGYDVNGRKIFRPAKGDELDKFLSNVEDPKAWMSVEDKALQQQVQLTDKELDIIRRLERAENPDADFDPYQPTIEWFTGKGMERQMPLSAAPEPKRRFVPSKWEHQKVMKIVKAIREGRIVPNAPRATKPAVYGIWSDADKPNVEHAMYMPAPQLPPPKTKESYNPPEEYLPSEQEKKEWEELEKEDRKEDFLPQKYDALRLVPGYKNMVQEKFERCLDLYLAPRTRRVKLNIDPESLIPKLPSPRELRPFPIVSSVQYRHPGDTRVRGISVNPTGEWVASGSEDGIVRLWDLGNGREVWTWNLKAGAIQHVEWSPNKEEAMLVALVQGKVVVLSPLWLASPSVAAATLEHANNAFASSSATTKIGAGKEVKGVEAIKWVRPSESERERGVLVHVEVPGTPKQVAWHRKGDYFATVSIEAANKSVLIHQLSKHATQSPFRKTNGTVQRVAFHPLKPWFFAATQRYVRLYDLAGQKLIKTLQTGLKWISSMDVHPMGDNLIVGSYDKKLAWFDMDLSNKPFKTLRYHSRALRSVAYHPTLPLFASASDDGTIHIFHATVYTDLMQNPLIVPLKILRGHKITEGLGVLDLRWHPEKPWLVSSGSDGEVRLWCS</sequence>
<dbReference type="Proteomes" id="UP000193986">
    <property type="component" value="Unassembled WGS sequence"/>
</dbReference>
<protein>
    <recommendedName>
        <fullName evidence="6">Ribosome biogenesis protein ERB1</fullName>
    </recommendedName>
    <alternativeName>
        <fullName evidence="6">Eukaryotic ribosome biogenesis protein 1</fullName>
    </alternativeName>
</protein>
<feature type="compositionally biased region" description="Low complexity" evidence="8">
    <location>
        <begin position="1"/>
        <end position="15"/>
    </location>
</feature>
<dbReference type="SMART" id="SM00320">
    <property type="entry name" value="WD40"/>
    <property type="match status" value="6"/>
</dbReference>
<dbReference type="GO" id="GO:0000466">
    <property type="term" value="P:maturation of 5.8S rRNA from tricistronic rRNA transcript (SSU-rRNA, 5.8S rRNA, LSU-rRNA)"/>
    <property type="evidence" value="ECO:0007669"/>
    <property type="project" value="UniProtKB-UniRule"/>
</dbReference>
<keyword evidence="3 7" id="KW-0853">WD repeat</keyword>
<dbReference type="InterPro" id="IPR012953">
    <property type="entry name" value="BOP1_N_dom"/>
</dbReference>
<dbReference type="InterPro" id="IPR001680">
    <property type="entry name" value="WD40_rpt"/>
</dbReference>
<dbReference type="HAMAP" id="MF_03027">
    <property type="entry name" value="BOP1"/>
    <property type="match status" value="1"/>
</dbReference>
<name>A0A1Y2ADR5_9TREE</name>
<dbReference type="InterPro" id="IPR019775">
    <property type="entry name" value="WD40_repeat_CS"/>
</dbReference>
<proteinExistence type="inferred from homology"/>
<comment type="subunit">
    <text evidence="6">Component of the NOP7 complex, composed of ERB1, NOP7 and YTM1. Within the NOP7 complex ERB1 appears to interact directly with NOP7 and YTM1. The NOP7 complex also associates with the 66S pre-ribosome.</text>
</comment>
<organism evidence="10 11">
    <name type="scientific">Naematelia encephala</name>
    <dbReference type="NCBI Taxonomy" id="71784"/>
    <lineage>
        <taxon>Eukaryota</taxon>
        <taxon>Fungi</taxon>
        <taxon>Dikarya</taxon>
        <taxon>Basidiomycota</taxon>
        <taxon>Agaricomycotina</taxon>
        <taxon>Tremellomycetes</taxon>
        <taxon>Tremellales</taxon>
        <taxon>Naemateliaceae</taxon>
        <taxon>Naematelia</taxon>
    </lineage>
</organism>
<evidence type="ECO:0000256" key="5">
    <source>
        <dbReference type="ARBA" id="ARBA00023242"/>
    </source>
</evidence>
<keyword evidence="4" id="KW-0677">Repeat</keyword>
<dbReference type="GO" id="GO:0043021">
    <property type="term" value="F:ribonucleoprotein complex binding"/>
    <property type="evidence" value="ECO:0007669"/>
    <property type="project" value="UniProtKB-UniRule"/>
</dbReference>
<feature type="compositionally biased region" description="Acidic residues" evidence="8">
    <location>
        <begin position="41"/>
        <end position="53"/>
    </location>
</feature>
<comment type="caution">
    <text evidence="10">The sequence shown here is derived from an EMBL/GenBank/DDBJ whole genome shotgun (WGS) entry which is preliminary data.</text>
</comment>
<dbReference type="PROSITE" id="PS50294">
    <property type="entry name" value="WD_REPEATS_REGION"/>
    <property type="match status" value="2"/>
</dbReference>
<dbReference type="GO" id="GO:0000463">
    <property type="term" value="P:maturation of LSU-rRNA from tricistronic rRNA transcript (SSU-rRNA, 5.8S rRNA, LSU-rRNA)"/>
    <property type="evidence" value="ECO:0007669"/>
    <property type="project" value="UniProtKB-UniRule"/>
</dbReference>
<feature type="domain" description="BOP1 N-terminal" evidence="9">
    <location>
        <begin position="224"/>
        <end position="481"/>
    </location>
</feature>
<dbReference type="OrthoDB" id="5571054at2759"/>
<dbReference type="InParanoid" id="A0A1Y2ADR5"/>
<dbReference type="Gene3D" id="2.130.10.10">
    <property type="entry name" value="YVTN repeat-like/Quinoprotein amine dehydrogenase"/>
    <property type="match status" value="1"/>
</dbReference>
<evidence type="ECO:0000256" key="1">
    <source>
        <dbReference type="ARBA" id="ARBA00022517"/>
    </source>
</evidence>
<evidence type="ECO:0000256" key="7">
    <source>
        <dbReference type="PROSITE-ProRule" id="PRU00221"/>
    </source>
</evidence>
<feature type="compositionally biased region" description="Polar residues" evidence="8">
    <location>
        <begin position="205"/>
        <end position="217"/>
    </location>
</feature>
<keyword evidence="2 6" id="KW-0698">rRNA processing</keyword>
<evidence type="ECO:0000256" key="4">
    <source>
        <dbReference type="ARBA" id="ARBA00022737"/>
    </source>
</evidence>
<dbReference type="PROSITE" id="PS00678">
    <property type="entry name" value="WD_REPEATS_1"/>
    <property type="match status" value="1"/>
</dbReference>
<dbReference type="PROSITE" id="PS50082">
    <property type="entry name" value="WD_REPEATS_2"/>
    <property type="match status" value="3"/>
</dbReference>
<dbReference type="GO" id="GO:0005654">
    <property type="term" value="C:nucleoplasm"/>
    <property type="evidence" value="ECO:0007669"/>
    <property type="project" value="UniProtKB-SubCell"/>
</dbReference>
<accession>A0A1Y2ADR5</accession>
<dbReference type="PANTHER" id="PTHR17605">
    <property type="entry name" value="RIBOSOME BIOGENESIS PROTEIN BOP1 BLOCK OF PROLIFERATION 1 PROTEIN"/>
    <property type="match status" value="1"/>
</dbReference>
<dbReference type="Pfam" id="PF08145">
    <property type="entry name" value="BOP1NT"/>
    <property type="match status" value="1"/>
</dbReference>
<evidence type="ECO:0000256" key="3">
    <source>
        <dbReference type="ARBA" id="ARBA00022574"/>
    </source>
</evidence>
<dbReference type="InterPro" id="IPR036322">
    <property type="entry name" value="WD40_repeat_dom_sf"/>
</dbReference>
<evidence type="ECO:0000256" key="6">
    <source>
        <dbReference type="HAMAP-Rule" id="MF_03027"/>
    </source>
</evidence>
<dbReference type="FunFam" id="2.130.10.10:FF:000576">
    <property type="entry name" value="Ribosome biogenesis protein ERB1"/>
    <property type="match status" value="1"/>
</dbReference>
<dbReference type="InterPro" id="IPR028598">
    <property type="entry name" value="BOP1/Erb1"/>
</dbReference>
<evidence type="ECO:0000259" key="9">
    <source>
        <dbReference type="SMART" id="SM01035"/>
    </source>
</evidence>
<keyword evidence="5 6" id="KW-0539">Nucleus</keyword>
<dbReference type="SUPFAM" id="SSF50978">
    <property type="entry name" value="WD40 repeat-like"/>
    <property type="match status" value="1"/>
</dbReference>
<dbReference type="GO" id="GO:0030687">
    <property type="term" value="C:preribosome, large subunit precursor"/>
    <property type="evidence" value="ECO:0007669"/>
    <property type="project" value="UniProtKB-UniRule"/>
</dbReference>